<accession>A0A9X4KWY3</accession>
<organism evidence="2 3">
    <name type="scientific">Cohnella rhizosphaerae</name>
    <dbReference type="NCBI Taxonomy" id="1457232"/>
    <lineage>
        <taxon>Bacteria</taxon>
        <taxon>Bacillati</taxon>
        <taxon>Bacillota</taxon>
        <taxon>Bacilli</taxon>
        <taxon>Bacillales</taxon>
        <taxon>Paenibacillaceae</taxon>
        <taxon>Cohnella</taxon>
    </lineage>
</organism>
<sequence length="182" mass="19777">MIRSATRRSRRRGASPDAVAGGPHAGDRVGERPEAASDDDFLGDAAVAGLEREASQSRAWDAKPPVLSLKLYPGAERVPSGWLRQPAAYHVSTRKEIVERAIAWRAGLRLSRKSGWIDFAPERVMPADTGGWRVWGRPFVREAVSCRPALAEHPVALEAAEIGALMILLPEAARIDASRPIT</sequence>
<name>A0A9X4KWY3_9BACL</name>
<dbReference type="Proteomes" id="UP001153404">
    <property type="component" value="Unassembled WGS sequence"/>
</dbReference>
<reference evidence="2" key="1">
    <citation type="submission" date="2022-10" db="EMBL/GenBank/DDBJ databases">
        <title>Comparative genomic analysis of Cohnella hashimotonis sp. nov., isolated from the International Space Station.</title>
        <authorList>
            <person name="Simpson A."/>
            <person name="Venkateswaran K."/>
        </authorList>
    </citation>
    <scope>NUCLEOTIDE SEQUENCE</scope>
    <source>
        <strain evidence="2">DSM 28161</strain>
    </source>
</reference>
<comment type="caution">
    <text evidence="2">The sequence shown here is derived from an EMBL/GenBank/DDBJ whole genome shotgun (WGS) entry which is preliminary data.</text>
</comment>
<protein>
    <submittedName>
        <fullName evidence="2">Uncharacterized protein</fullName>
    </submittedName>
</protein>
<dbReference type="AlphaFoldDB" id="A0A9X4KWY3"/>
<evidence type="ECO:0000313" key="3">
    <source>
        <dbReference type="Proteomes" id="UP001153404"/>
    </source>
</evidence>
<dbReference type="EMBL" id="JAPDIA010000008">
    <property type="protein sequence ID" value="MDG0812313.1"/>
    <property type="molecule type" value="Genomic_DNA"/>
</dbReference>
<feature type="compositionally biased region" description="Basic residues" evidence="1">
    <location>
        <begin position="1"/>
        <end position="13"/>
    </location>
</feature>
<evidence type="ECO:0000313" key="2">
    <source>
        <dbReference type="EMBL" id="MDG0812313.1"/>
    </source>
</evidence>
<proteinExistence type="predicted"/>
<dbReference type="RefSeq" id="WP_277535550.1">
    <property type="nucleotide sequence ID" value="NZ_JAPDIA010000008.1"/>
</dbReference>
<keyword evidence="3" id="KW-1185">Reference proteome</keyword>
<feature type="compositionally biased region" description="Basic and acidic residues" evidence="1">
    <location>
        <begin position="25"/>
        <end position="35"/>
    </location>
</feature>
<feature type="region of interest" description="Disordered" evidence="1">
    <location>
        <begin position="1"/>
        <end position="40"/>
    </location>
</feature>
<gene>
    <name evidence="2" type="ORF">OMP40_25395</name>
</gene>
<evidence type="ECO:0000256" key="1">
    <source>
        <dbReference type="SAM" id="MobiDB-lite"/>
    </source>
</evidence>